<reference evidence="1" key="1">
    <citation type="submission" date="2009-02" db="EMBL/GenBank/DDBJ databases">
        <authorList>
            <person name="Fulton L."/>
            <person name="Clifton S."/>
            <person name="Fulton B."/>
            <person name="Xu J."/>
            <person name="Minx P."/>
            <person name="Pepin K.H."/>
            <person name="Johnson M."/>
            <person name="Bhonagiri V."/>
            <person name="Nash W.E."/>
            <person name="Mardis E.R."/>
            <person name="Wilson R.K."/>
        </authorList>
    </citation>
    <scope>NUCLEOTIDE SEQUENCE [LARGE SCALE GENOMIC DNA]</scope>
    <source>
        <strain evidence="1">DSM 15053</strain>
    </source>
</reference>
<dbReference type="STRING" id="553973.CLOHYLEM_07532"/>
<protein>
    <submittedName>
        <fullName evidence="1">Uncharacterized protein</fullName>
    </submittedName>
</protein>
<organism evidence="1 2">
    <name type="scientific">[Clostridium] hylemonae DSM 15053</name>
    <dbReference type="NCBI Taxonomy" id="553973"/>
    <lineage>
        <taxon>Bacteria</taxon>
        <taxon>Bacillati</taxon>
        <taxon>Bacillota</taxon>
        <taxon>Clostridia</taxon>
        <taxon>Lachnospirales</taxon>
        <taxon>Lachnospiraceae</taxon>
    </lineage>
</organism>
<proteinExistence type="predicted"/>
<reference evidence="1" key="2">
    <citation type="submission" date="2013-06" db="EMBL/GenBank/DDBJ databases">
        <title>Draft genome sequence of Clostridium hylemonae (DSM 15053).</title>
        <authorList>
            <person name="Sudarsanam P."/>
            <person name="Ley R."/>
            <person name="Guruge J."/>
            <person name="Turnbaugh P.J."/>
            <person name="Mahowald M."/>
            <person name="Liep D."/>
            <person name="Gordon J."/>
        </authorList>
    </citation>
    <scope>NUCLEOTIDE SEQUENCE</scope>
    <source>
        <strain evidence="1">DSM 15053</strain>
    </source>
</reference>
<dbReference type="HOGENOM" id="CLU_3249523_0_0_9"/>
<sequence length="42" mass="4824">MHGNRGLFAIFPLRRLGRRKAYGKEPLPGMPVTCYLPVHMIE</sequence>
<name>C0C5Z5_9FIRM</name>
<dbReference type="EMBL" id="ABYI02000041">
    <property type="protein sequence ID" value="EEG72529.1"/>
    <property type="molecule type" value="Genomic_DNA"/>
</dbReference>
<evidence type="ECO:0000313" key="2">
    <source>
        <dbReference type="Proteomes" id="UP000004893"/>
    </source>
</evidence>
<keyword evidence="2" id="KW-1185">Reference proteome</keyword>
<comment type="caution">
    <text evidence="1">The sequence shown here is derived from an EMBL/GenBank/DDBJ whole genome shotgun (WGS) entry which is preliminary data.</text>
</comment>
<accession>C0C5Z5</accession>
<evidence type="ECO:0000313" key="1">
    <source>
        <dbReference type="EMBL" id="EEG72529.1"/>
    </source>
</evidence>
<gene>
    <name evidence="1" type="ORF">CLOHYLEM_07532</name>
</gene>
<dbReference type="AlphaFoldDB" id="C0C5Z5"/>
<dbReference type="Proteomes" id="UP000004893">
    <property type="component" value="Unassembled WGS sequence"/>
</dbReference>